<dbReference type="PANTHER" id="PTHR43364">
    <property type="entry name" value="NADH-SPECIFIC METHYLGLYOXAL REDUCTASE-RELATED"/>
    <property type="match status" value="1"/>
</dbReference>
<accession>A0A6M0P3K9</accession>
<dbReference type="AlphaFoldDB" id="A0A6M0P3K9"/>
<keyword evidence="4" id="KW-1185">Reference proteome</keyword>
<evidence type="ECO:0000256" key="1">
    <source>
        <dbReference type="ARBA" id="ARBA00023002"/>
    </source>
</evidence>
<dbReference type="Gene3D" id="3.20.20.100">
    <property type="entry name" value="NADP-dependent oxidoreductase domain"/>
    <property type="match status" value="1"/>
</dbReference>
<dbReference type="RefSeq" id="WP_025728878.1">
    <property type="nucleotide sequence ID" value="NZ_JAAIWK010000003.1"/>
</dbReference>
<dbReference type="CDD" id="cd19083">
    <property type="entry name" value="AKR_AKR11A1_11D1"/>
    <property type="match status" value="1"/>
</dbReference>
<reference evidence="3 4" key="1">
    <citation type="submission" date="2020-03" db="EMBL/GenBank/DDBJ databases">
        <title>Bacillus aquiflavi sp. nov., isolated from yellow water of strong flavor Chinese baijiu in Yibin region of China.</title>
        <authorList>
            <person name="Xie J."/>
        </authorList>
    </citation>
    <scope>NUCLEOTIDE SEQUENCE [LARGE SCALE GENOMIC DNA]</scope>
    <source>
        <strain evidence="3 4">Gsoil 114</strain>
    </source>
</reference>
<dbReference type="GO" id="GO:0016491">
    <property type="term" value="F:oxidoreductase activity"/>
    <property type="evidence" value="ECO:0007669"/>
    <property type="project" value="UniProtKB-KW"/>
</dbReference>
<comment type="caution">
    <text evidence="3">The sequence shown here is derived from an EMBL/GenBank/DDBJ whole genome shotgun (WGS) entry which is preliminary data.</text>
</comment>
<protein>
    <submittedName>
        <fullName evidence="3">Aldo/keto reductase</fullName>
    </submittedName>
</protein>
<dbReference type="Pfam" id="PF00248">
    <property type="entry name" value="Aldo_ket_red"/>
    <property type="match status" value="1"/>
</dbReference>
<dbReference type="PROSITE" id="PS00062">
    <property type="entry name" value="ALDOKETO_REDUCTASE_2"/>
    <property type="match status" value="1"/>
</dbReference>
<evidence type="ECO:0000313" key="3">
    <source>
        <dbReference type="EMBL" id="NEY19053.1"/>
    </source>
</evidence>
<name>A0A6M0P3K9_9BACI</name>
<keyword evidence="1" id="KW-0560">Oxidoreductase</keyword>
<dbReference type="PANTHER" id="PTHR43364:SF4">
    <property type="entry name" value="NAD(P)-LINKED OXIDOREDUCTASE SUPERFAMILY PROTEIN"/>
    <property type="match status" value="1"/>
</dbReference>
<dbReference type="InterPro" id="IPR020471">
    <property type="entry name" value="AKR"/>
</dbReference>
<sequence>MSEQKRLGKTDLYVNPIGLGTNAVGGHNIYPNLNEETGKDVVRTALDHGMNFLDTAFIYGPERSEELIGEVLKEKGNRDKVVLATKGAHKFEGNNIVFDNSPAFLKDAVEGSLRRLQTDYIDLFYIHFPDEQTPKDEAVGALQRLKDEGKIRAIGVSNFSIDQLKEANKDGYVDVLQSEYNLFKREAEKELLPYTAEHQISFIPYFPLAAGLLAGKYTKDTTFEGGRANNPLYKGETFIRNLEKVEQLRTIANAKNAEVAHVVLAWYLTRESIDAVIPGAKKPEQVVNNLETLKVQLTPDEVQKISDIFQ</sequence>
<dbReference type="Proteomes" id="UP000476934">
    <property type="component" value="Unassembled WGS sequence"/>
</dbReference>
<dbReference type="InterPro" id="IPR018170">
    <property type="entry name" value="Aldo/ket_reductase_CS"/>
</dbReference>
<organism evidence="3 4">
    <name type="scientific">Heyndrickxia ginsengihumi</name>
    <dbReference type="NCBI Taxonomy" id="363870"/>
    <lineage>
        <taxon>Bacteria</taxon>
        <taxon>Bacillati</taxon>
        <taxon>Bacillota</taxon>
        <taxon>Bacilli</taxon>
        <taxon>Bacillales</taxon>
        <taxon>Bacillaceae</taxon>
        <taxon>Heyndrickxia</taxon>
    </lineage>
</organism>
<dbReference type="InterPro" id="IPR050523">
    <property type="entry name" value="AKR_Detox_Biosynth"/>
</dbReference>
<dbReference type="SUPFAM" id="SSF51430">
    <property type="entry name" value="NAD(P)-linked oxidoreductase"/>
    <property type="match status" value="1"/>
</dbReference>
<feature type="domain" description="NADP-dependent oxidoreductase" evidence="2">
    <location>
        <begin position="16"/>
        <end position="308"/>
    </location>
</feature>
<dbReference type="FunFam" id="3.20.20.100:FF:000004">
    <property type="entry name" value="Oxidoreductase, aldo/keto reductase"/>
    <property type="match status" value="1"/>
</dbReference>
<dbReference type="InterPro" id="IPR036812">
    <property type="entry name" value="NAD(P)_OxRdtase_dom_sf"/>
</dbReference>
<evidence type="ECO:0000259" key="2">
    <source>
        <dbReference type="Pfam" id="PF00248"/>
    </source>
</evidence>
<proteinExistence type="predicted"/>
<dbReference type="EMBL" id="JAAIWK010000003">
    <property type="protein sequence ID" value="NEY19053.1"/>
    <property type="molecule type" value="Genomic_DNA"/>
</dbReference>
<dbReference type="GO" id="GO:0005829">
    <property type="term" value="C:cytosol"/>
    <property type="evidence" value="ECO:0007669"/>
    <property type="project" value="TreeGrafter"/>
</dbReference>
<gene>
    <name evidence="3" type="ORF">G4D61_03595</name>
</gene>
<dbReference type="PRINTS" id="PR00069">
    <property type="entry name" value="ALDKETRDTASE"/>
</dbReference>
<dbReference type="InterPro" id="IPR023210">
    <property type="entry name" value="NADP_OxRdtase_dom"/>
</dbReference>
<evidence type="ECO:0000313" key="4">
    <source>
        <dbReference type="Proteomes" id="UP000476934"/>
    </source>
</evidence>